<evidence type="ECO:0000313" key="2">
    <source>
        <dbReference type="EMBL" id="KAK2813602.1"/>
    </source>
</evidence>
<accession>A0AA88IRM2</accession>
<name>A0AA88IRM2_CHASR</name>
<organism evidence="2 3">
    <name type="scientific">Channa striata</name>
    <name type="common">Snakehead murrel</name>
    <name type="synonym">Ophicephalus striatus</name>
    <dbReference type="NCBI Taxonomy" id="64152"/>
    <lineage>
        <taxon>Eukaryota</taxon>
        <taxon>Metazoa</taxon>
        <taxon>Chordata</taxon>
        <taxon>Craniata</taxon>
        <taxon>Vertebrata</taxon>
        <taxon>Euteleostomi</taxon>
        <taxon>Actinopterygii</taxon>
        <taxon>Neopterygii</taxon>
        <taxon>Teleostei</taxon>
        <taxon>Neoteleostei</taxon>
        <taxon>Acanthomorphata</taxon>
        <taxon>Anabantaria</taxon>
        <taxon>Anabantiformes</taxon>
        <taxon>Channoidei</taxon>
        <taxon>Channidae</taxon>
        <taxon>Channa</taxon>
    </lineage>
</organism>
<feature type="compositionally biased region" description="Polar residues" evidence="1">
    <location>
        <begin position="64"/>
        <end position="75"/>
    </location>
</feature>
<proteinExistence type="predicted"/>
<gene>
    <name evidence="2" type="ORF">Q5P01_000719</name>
</gene>
<dbReference type="AlphaFoldDB" id="A0AA88IRM2"/>
<dbReference type="Proteomes" id="UP001187415">
    <property type="component" value="Unassembled WGS sequence"/>
</dbReference>
<protein>
    <submittedName>
        <fullName evidence="2">Uncharacterized protein</fullName>
    </submittedName>
</protein>
<sequence length="172" mass="18448">MRYLTKRTAVPRKTTIITAGAMMEKATVMSQGQSWGGAGVCEVLEKEPEEAQTSDQPSPHPSIRSGSCALNQSDRGSARSFRSWDRDQRKSCSARRQDTSSAARQRTERRDGSETETADGCRTHGQGGGGNRLEGGERGAPGPAEEQQQQQRRSVSTLALSAASGRNARPAG</sequence>
<keyword evidence="3" id="KW-1185">Reference proteome</keyword>
<evidence type="ECO:0000313" key="3">
    <source>
        <dbReference type="Proteomes" id="UP001187415"/>
    </source>
</evidence>
<feature type="region of interest" description="Disordered" evidence="1">
    <location>
        <begin position="29"/>
        <end position="172"/>
    </location>
</feature>
<comment type="caution">
    <text evidence="2">The sequence shown here is derived from an EMBL/GenBank/DDBJ whole genome shotgun (WGS) entry which is preliminary data.</text>
</comment>
<feature type="compositionally biased region" description="Low complexity" evidence="1">
    <location>
        <begin position="140"/>
        <end position="153"/>
    </location>
</feature>
<reference evidence="2" key="1">
    <citation type="submission" date="2023-07" db="EMBL/GenBank/DDBJ databases">
        <title>Chromosome-level Genome Assembly of Striped Snakehead (Channa striata).</title>
        <authorList>
            <person name="Liu H."/>
        </authorList>
    </citation>
    <scope>NUCLEOTIDE SEQUENCE</scope>
    <source>
        <strain evidence="2">Gz</strain>
        <tissue evidence="2">Muscle</tissue>
    </source>
</reference>
<dbReference type="EMBL" id="JAUPFM010000080">
    <property type="protein sequence ID" value="KAK2813602.1"/>
    <property type="molecule type" value="Genomic_DNA"/>
</dbReference>
<evidence type="ECO:0000256" key="1">
    <source>
        <dbReference type="SAM" id="MobiDB-lite"/>
    </source>
</evidence>
<feature type="compositionally biased region" description="Basic and acidic residues" evidence="1">
    <location>
        <begin position="82"/>
        <end position="98"/>
    </location>
</feature>